<proteinExistence type="predicted"/>
<feature type="chain" id="PRO_5003550940" description="Lipoprotein" evidence="1">
    <location>
        <begin position="24"/>
        <end position="197"/>
    </location>
</feature>
<dbReference type="PROSITE" id="PS51257">
    <property type="entry name" value="PROKAR_LIPOPROTEIN"/>
    <property type="match status" value="1"/>
</dbReference>
<sequence length="197" mass="23013">MTRFPKSKVWLCFCMLMAFCSCINREFDSNEEYSKSSSIPLIADNDRLLSRIFIINESKSYLWFDINNEVANFSKPELTLPMMEGSQNSFRRIPLRGLLYEYNAAKGELTFRDIPEQFIQMNDERLSVTFKLTPADDKDVLLPNNKGAHTLKKQWLLTLIRVQFPGDKEAFKTEEKIKRGGRTYEFLPFKAELTLIN</sequence>
<dbReference type="HOGENOM" id="CLU_1383040_0_0_10"/>
<feature type="signal peptide" evidence="1">
    <location>
        <begin position="1"/>
        <end position="23"/>
    </location>
</feature>
<dbReference type="AlphaFoldDB" id="H1HNC6"/>
<name>H1HNC6_9BACT</name>
<gene>
    <name evidence="2" type="ORF">HMPREF9944_01670</name>
</gene>
<dbReference type="RefSeq" id="WP_008565642.1">
    <property type="nucleotide sequence ID" value="NZ_JH594504.1"/>
</dbReference>
<protein>
    <recommendedName>
        <fullName evidence="4">Lipoprotein</fullName>
    </recommendedName>
</protein>
<evidence type="ECO:0000313" key="3">
    <source>
        <dbReference type="Proteomes" id="UP000003167"/>
    </source>
</evidence>
<evidence type="ECO:0000313" key="2">
    <source>
        <dbReference type="EMBL" id="EHO69405.1"/>
    </source>
</evidence>
<evidence type="ECO:0000256" key="1">
    <source>
        <dbReference type="SAM" id="SignalP"/>
    </source>
</evidence>
<dbReference type="PATRIC" id="fig|999422.3.peg.1757"/>
<keyword evidence="3" id="KW-1185">Reference proteome</keyword>
<comment type="caution">
    <text evidence="2">The sequence shown here is derived from an EMBL/GenBank/DDBJ whole genome shotgun (WGS) entry which is preliminary data.</text>
</comment>
<evidence type="ECO:0008006" key="4">
    <source>
        <dbReference type="Google" id="ProtNLM"/>
    </source>
</evidence>
<reference evidence="2 3" key="1">
    <citation type="submission" date="2011-12" db="EMBL/GenBank/DDBJ databases">
        <title>The Genome Sequence of Prevotella maculosa OT 289.</title>
        <authorList>
            <consortium name="The Broad Institute Genome Sequencing Platform"/>
            <person name="Earl A."/>
            <person name="Ward D."/>
            <person name="Feldgarden M."/>
            <person name="Gevers D."/>
            <person name="Izard J."/>
            <person name="Blanton J.M."/>
            <person name="Mathney J."/>
            <person name="Tanner A.C."/>
            <person name="Dewhirst F.E."/>
            <person name="Young S.K."/>
            <person name="Zeng Q."/>
            <person name="Gargeya S."/>
            <person name="Fitzgerald M."/>
            <person name="Haas B."/>
            <person name="Abouelleil A."/>
            <person name="Alvarado L."/>
            <person name="Arachchi H.M."/>
            <person name="Berlin A."/>
            <person name="Chapman S.B."/>
            <person name="Gearin G."/>
            <person name="Goldberg J."/>
            <person name="Griggs A."/>
            <person name="Gujja S."/>
            <person name="Hansen M."/>
            <person name="Heiman D."/>
            <person name="Howarth C."/>
            <person name="Larimer J."/>
            <person name="Lui A."/>
            <person name="MacDonald P.J.P."/>
            <person name="McCowen C."/>
            <person name="Montmayeur A."/>
            <person name="Murphy C."/>
            <person name="Neiman D."/>
            <person name="Pearson M."/>
            <person name="Priest M."/>
            <person name="Roberts A."/>
            <person name="Saif S."/>
            <person name="Shea T."/>
            <person name="Sisk P."/>
            <person name="Stolte C."/>
            <person name="Sykes S."/>
            <person name="Wortman J."/>
            <person name="Nusbaum C."/>
            <person name="Birren B."/>
        </authorList>
    </citation>
    <scope>NUCLEOTIDE SEQUENCE [LARGE SCALE GENOMIC DNA]</scope>
    <source>
        <strain evidence="2 3">OT 289</strain>
    </source>
</reference>
<dbReference type="OrthoDB" id="1070119at2"/>
<dbReference type="STRING" id="999422.HMPREF9944_01670"/>
<organism evidence="2 3">
    <name type="scientific">Segatella maculosa OT 289</name>
    <dbReference type="NCBI Taxonomy" id="999422"/>
    <lineage>
        <taxon>Bacteria</taxon>
        <taxon>Pseudomonadati</taxon>
        <taxon>Bacteroidota</taxon>
        <taxon>Bacteroidia</taxon>
        <taxon>Bacteroidales</taxon>
        <taxon>Prevotellaceae</taxon>
        <taxon>Segatella</taxon>
    </lineage>
</organism>
<accession>H1HNC6</accession>
<dbReference type="EMBL" id="AGEK01000029">
    <property type="protein sequence ID" value="EHO69405.1"/>
    <property type="molecule type" value="Genomic_DNA"/>
</dbReference>
<keyword evidence="1" id="KW-0732">Signal</keyword>
<dbReference type="Proteomes" id="UP000003167">
    <property type="component" value="Unassembled WGS sequence"/>
</dbReference>